<evidence type="ECO:0000256" key="4">
    <source>
        <dbReference type="ARBA" id="ARBA00022989"/>
    </source>
</evidence>
<comment type="caution">
    <text evidence="8">The sequence shown here is derived from an EMBL/GenBank/DDBJ whole genome shotgun (WGS) entry which is preliminary data.</text>
</comment>
<name>A0A820B9W6_9BILA</name>
<organism evidence="8 9">
    <name type="scientific">Rotaria sordida</name>
    <dbReference type="NCBI Taxonomy" id="392033"/>
    <lineage>
        <taxon>Eukaryota</taxon>
        <taxon>Metazoa</taxon>
        <taxon>Spiralia</taxon>
        <taxon>Gnathifera</taxon>
        <taxon>Rotifera</taxon>
        <taxon>Eurotatoria</taxon>
        <taxon>Bdelloidea</taxon>
        <taxon>Philodinida</taxon>
        <taxon>Philodinidae</taxon>
        <taxon>Rotaria</taxon>
    </lineage>
</organism>
<evidence type="ECO:0000313" key="8">
    <source>
        <dbReference type="EMBL" id="CAF4197917.1"/>
    </source>
</evidence>
<gene>
    <name evidence="8" type="ORF">FNK824_LOCUS36106</name>
</gene>
<comment type="similarity">
    <text evidence="2">Belongs to the autoinducer-2 exporter (AI-2E) (TC 2.A.86) family.</text>
</comment>
<evidence type="ECO:0000256" key="1">
    <source>
        <dbReference type="ARBA" id="ARBA00004141"/>
    </source>
</evidence>
<evidence type="ECO:0000313" key="9">
    <source>
        <dbReference type="Proteomes" id="UP000663874"/>
    </source>
</evidence>
<feature type="transmembrane region" description="Helical" evidence="7">
    <location>
        <begin position="150"/>
        <end position="173"/>
    </location>
</feature>
<comment type="subcellular location">
    <subcellularLocation>
        <location evidence="1">Membrane</location>
        <topology evidence="1">Multi-pass membrane protein</topology>
    </subcellularLocation>
</comment>
<evidence type="ECO:0000256" key="5">
    <source>
        <dbReference type="ARBA" id="ARBA00023136"/>
    </source>
</evidence>
<feature type="transmembrane region" description="Helical" evidence="7">
    <location>
        <begin position="53"/>
        <end position="74"/>
    </location>
</feature>
<evidence type="ECO:0000256" key="2">
    <source>
        <dbReference type="ARBA" id="ARBA00009773"/>
    </source>
</evidence>
<feature type="transmembrane region" description="Helical" evidence="7">
    <location>
        <begin position="80"/>
        <end position="97"/>
    </location>
</feature>
<dbReference type="GO" id="GO:0016020">
    <property type="term" value="C:membrane"/>
    <property type="evidence" value="ECO:0007669"/>
    <property type="project" value="UniProtKB-SubCell"/>
</dbReference>
<proteinExistence type="inferred from homology"/>
<dbReference type="InterPro" id="IPR002549">
    <property type="entry name" value="AI-2E-like"/>
</dbReference>
<keyword evidence="4 7" id="KW-1133">Transmembrane helix</keyword>
<accession>A0A820B9W6</accession>
<evidence type="ECO:0000256" key="3">
    <source>
        <dbReference type="ARBA" id="ARBA00022692"/>
    </source>
</evidence>
<sequence>MENRQELEEEEEEEVHEPNPNDENLLRRLSSSVLGFRSKTKLPQRDPETLRTAFIHSAAIVFVLVCGACGLLVYRVLEPFLRSILWSILAGAFLFPFKNHLTLTTRNFLRQLDRNSNLLFYGLVILLPLQTLDRTIDAIVPFIIKRWKELLIIFIFLLLIESFQIDVIYYWLITIGYDFIFKLGFIVHLFDSLWITTIVISYLIAVLTIYDSSPLIKILLNILAIPIWFILLIYLSQFLPVNCRLIVVILSIILTVVGFIVDFREKTEENIVQL</sequence>
<feature type="transmembrane region" description="Helical" evidence="7">
    <location>
        <begin position="185"/>
        <end position="210"/>
    </location>
</feature>
<feature type="region of interest" description="Disordered" evidence="6">
    <location>
        <begin position="1"/>
        <end position="23"/>
    </location>
</feature>
<dbReference type="PANTHER" id="PTHR21716:SF4">
    <property type="entry name" value="TRANSMEMBRANE PROTEIN 245"/>
    <property type="match status" value="1"/>
</dbReference>
<keyword evidence="5 7" id="KW-0472">Membrane</keyword>
<evidence type="ECO:0000256" key="6">
    <source>
        <dbReference type="SAM" id="MobiDB-lite"/>
    </source>
</evidence>
<dbReference type="Proteomes" id="UP000663874">
    <property type="component" value="Unassembled WGS sequence"/>
</dbReference>
<dbReference type="EMBL" id="CAJOBE010016193">
    <property type="protein sequence ID" value="CAF4197917.1"/>
    <property type="molecule type" value="Genomic_DNA"/>
</dbReference>
<evidence type="ECO:0000256" key="7">
    <source>
        <dbReference type="SAM" id="Phobius"/>
    </source>
</evidence>
<feature type="transmembrane region" description="Helical" evidence="7">
    <location>
        <begin position="118"/>
        <end position="144"/>
    </location>
</feature>
<protein>
    <submittedName>
        <fullName evidence="8">Uncharacterized protein</fullName>
    </submittedName>
</protein>
<dbReference type="PANTHER" id="PTHR21716">
    <property type="entry name" value="TRANSMEMBRANE PROTEIN"/>
    <property type="match status" value="1"/>
</dbReference>
<reference evidence="8" key="1">
    <citation type="submission" date="2021-02" db="EMBL/GenBank/DDBJ databases">
        <authorList>
            <person name="Nowell W R."/>
        </authorList>
    </citation>
    <scope>NUCLEOTIDE SEQUENCE</scope>
</reference>
<feature type="transmembrane region" description="Helical" evidence="7">
    <location>
        <begin position="216"/>
        <end position="235"/>
    </location>
</feature>
<keyword evidence="3 7" id="KW-0812">Transmembrane</keyword>
<feature type="transmembrane region" description="Helical" evidence="7">
    <location>
        <begin position="242"/>
        <end position="261"/>
    </location>
</feature>
<dbReference type="AlphaFoldDB" id="A0A820B9W6"/>